<dbReference type="InterPro" id="IPR036084">
    <property type="entry name" value="Ser_inhib-like_sf"/>
</dbReference>
<accession>A0A653D379</accession>
<name>A0A653D379_CALMS</name>
<dbReference type="Proteomes" id="UP000410492">
    <property type="component" value="Unassembled WGS sequence"/>
</dbReference>
<feature type="signal peptide" evidence="1">
    <location>
        <begin position="1"/>
        <end position="20"/>
    </location>
</feature>
<dbReference type="OrthoDB" id="6747176at2759"/>
<keyword evidence="3" id="KW-1185">Reference proteome</keyword>
<keyword evidence="1" id="KW-0732">Signal</keyword>
<feature type="chain" id="PRO_5024809455" evidence="1">
    <location>
        <begin position="21"/>
        <end position="77"/>
    </location>
</feature>
<dbReference type="EMBL" id="CAACVG010009655">
    <property type="protein sequence ID" value="VEN53795.1"/>
    <property type="molecule type" value="Genomic_DNA"/>
</dbReference>
<dbReference type="Gene3D" id="2.10.25.10">
    <property type="entry name" value="Laminin"/>
    <property type="match status" value="1"/>
</dbReference>
<organism evidence="2 3">
    <name type="scientific">Callosobruchus maculatus</name>
    <name type="common">Southern cowpea weevil</name>
    <name type="synonym">Pulse bruchid</name>
    <dbReference type="NCBI Taxonomy" id="64391"/>
    <lineage>
        <taxon>Eukaryota</taxon>
        <taxon>Metazoa</taxon>
        <taxon>Ecdysozoa</taxon>
        <taxon>Arthropoda</taxon>
        <taxon>Hexapoda</taxon>
        <taxon>Insecta</taxon>
        <taxon>Pterygota</taxon>
        <taxon>Neoptera</taxon>
        <taxon>Endopterygota</taxon>
        <taxon>Coleoptera</taxon>
        <taxon>Polyphaga</taxon>
        <taxon>Cucujiformia</taxon>
        <taxon>Chrysomeloidea</taxon>
        <taxon>Chrysomelidae</taxon>
        <taxon>Bruchinae</taxon>
        <taxon>Bruchini</taxon>
        <taxon>Callosobruchus</taxon>
    </lineage>
</organism>
<evidence type="ECO:0000313" key="3">
    <source>
        <dbReference type="Proteomes" id="UP000410492"/>
    </source>
</evidence>
<evidence type="ECO:0000313" key="2">
    <source>
        <dbReference type="EMBL" id="VEN53795.1"/>
    </source>
</evidence>
<protein>
    <submittedName>
        <fullName evidence="2">Uncharacterized protein</fullName>
    </submittedName>
</protein>
<sequence length="77" mass="8506">MKYTIVAIIVICVIAAVCETAPTRCGPNEYKPSCEPCNITCTDDNKICTMDCVETYRCFCIPGYLKKNGVCVPRSQC</sequence>
<reference evidence="2 3" key="1">
    <citation type="submission" date="2019-01" db="EMBL/GenBank/DDBJ databases">
        <authorList>
            <person name="Sayadi A."/>
        </authorList>
    </citation>
    <scope>NUCLEOTIDE SEQUENCE [LARGE SCALE GENOMIC DNA]</scope>
</reference>
<proteinExistence type="predicted"/>
<evidence type="ECO:0000256" key="1">
    <source>
        <dbReference type="SAM" id="SignalP"/>
    </source>
</evidence>
<gene>
    <name evidence="2" type="ORF">CALMAC_LOCUS13485</name>
</gene>
<dbReference type="SUPFAM" id="SSF57567">
    <property type="entry name" value="Serine protease inhibitors"/>
    <property type="match status" value="1"/>
</dbReference>
<dbReference type="AlphaFoldDB" id="A0A653D379"/>